<proteinExistence type="predicted"/>
<feature type="transmembrane region" description="Helical" evidence="1">
    <location>
        <begin position="99"/>
        <end position="116"/>
    </location>
</feature>
<dbReference type="Gene3D" id="2.60.120.430">
    <property type="entry name" value="Galactose-binding lectin"/>
    <property type="match status" value="1"/>
</dbReference>
<organism evidence="2 3">
    <name type="scientific">Steroidobacter flavus</name>
    <dbReference type="NCBI Taxonomy" id="1842136"/>
    <lineage>
        <taxon>Bacteria</taxon>
        <taxon>Pseudomonadati</taxon>
        <taxon>Pseudomonadota</taxon>
        <taxon>Gammaproteobacteria</taxon>
        <taxon>Steroidobacterales</taxon>
        <taxon>Steroidobacteraceae</taxon>
        <taxon>Steroidobacter</taxon>
    </lineage>
</organism>
<feature type="transmembrane region" description="Helical" evidence="1">
    <location>
        <begin position="128"/>
        <end position="148"/>
    </location>
</feature>
<evidence type="ECO:0008006" key="4">
    <source>
        <dbReference type="Google" id="ProtNLM"/>
    </source>
</evidence>
<dbReference type="EMBL" id="JBHSDU010000015">
    <property type="protein sequence ID" value="MFC4314922.1"/>
    <property type="molecule type" value="Genomic_DNA"/>
</dbReference>
<keyword evidence="1" id="KW-0472">Membrane</keyword>
<feature type="transmembrane region" description="Helical" evidence="1">
    <location>
        <begin position="37"/>
        <end position="54"/>
    </location>
</feature>
<feature type="transmembrane region" description="Helical" evidence="1">
    <location>
        <begin position="66"/>
        <end position="87"/>
    </location>
</feature>
<keyword evidence="3" id="KW-1185">Reference proteome</keyword>
<gene>
    <name evidence="2" type="ORF">ACFPN2_38020</name>
</gene>
<accession>A0ABV8T6P6</accession>
<keyword evidence="1" id="KW-0812">Transmembrane</keyword>
<keyword evidence="1" id="KW-1133">Transmembrane helix</keyword>
<dbReference type="RefSeq" id="WP_380606493.1">
    <property type="nucleotide sequence ID" value="NZ_JBHSDU010000015.1"/>
</dbReference>
<protein>
    <recommendedName>
        <fullName evidence="4">VanZ-like domain-containing protein</fullName>
    </recommendedName>
</protein>
<evidence type="ECO:0000256" key="1">
    <source>
        <dbReference type="SAM" id="Phobius"/>
    </source>
</evidence>
<sequence length="320" mass="35213">MKRAHWIALLVIGILLAAVVFAPVPGDTRWIRTLHNSAHAPIFGCVSLLTLLIVRGHPRFASVGLTGQYALALAAALVLGILTELLQIPVGRDAELDDAVHDVIGAIAVLGIFAGFDSRVRASTRAGIVRVVGVMIGVGALAVAVAPVTRAAIKYQQRDDRFPVLADFTERYDRYFILQQSAEFSPAELPAPWASKAGEGAMHVALFDGPYPGLDFIELRPDWSAYSTLAVDLTNPTPLSLTLLLRVHDVAHNNQPTDRFSRRFELPSRTRQVLRIPLRDIAAGPRTRELDLRNVAEMIIFRTDDSPRANELYFSRAWLE</sequence>
<evidence type="ECO:0000313" key="3">
    <source>
        <dbReference type="Proteomes" id="UP001595904"/>
    </source>
</evidence>
<dbReference type="Proteomes" id="UP001595904">
    <property type="component" value="Unassembled WGS sequence"/>
</dbReference>
<evidence type="ECO:0000313" key="2">
    <source>
        <dbReference type="EMBL" id="MFC4314922.1"/>
    </source>
</evidence>
<name>A0ABV8T6P6_9GAMM</name>
<comment type="caution">
    <text evidence="2">The sequence shown here is derived from an EMBL/GenBank/DDBJ whole genome shotgun (WGS) entry which is preliminary data.</text>
</comment>
<reference evidence="3" key="1">
    <citation type="journal article" date="2019" name="Int. J. Syst. Evol. Microbiol.">
        <title>The Global Catalogue of Microorganisms (GCM) 10K type strain sequencing project: providing services to taxonomists for standard genome sequencing and annotation.</title>
        <authorList>
            <consortium name="The Broad Institute Genomics Platform"/>
            <consortium name="The Broad Institute Genome Sequencing Center for Infectious Disease"/>
            <person name="Wu L."/>
            <person name="Ma J."/>
        </authorList>
    </citation>
    <scope>NUCLEOTIDE SEQUENCE [LARGE SCALE GENOMIC DNA]</scope>
    <source>
        <strain evidence="3">CGMCC 1.10759</strain>
    </source>
</reference>